<accession>A0A2T7CFH9</accession>
<feature type="compositionally biased region" description="Basic and acidic residues" evidence="1">
    <location>
        <begin position="109"/>
        <end position="126"/>
    </location>
</feature>
<keyword evidence="3" id="KW-1185">Reference proteome</keyword>
<proteinExistence type="predicted"/>
<organism evidence="2 3">
    <name type="scientific">Panicum hallii var. hallii</name>
    <dbReference type="NCBI Taxonomy" id="1504633"/>
    <lineage>
        <taxon>Eukaryota</taxon>
        <taxon>Viridiplantae</taxon>
        <taxon>Streptophyta</taxon>
        <taxon>Embryophyta</taxon>
        <taxon>Tracheophyta</taxon>
        <taxon>Spermatophyta</taxon>
        <taxon>Magnoliopsida</taxon>
        <taxon>Liliopsida</taxon>
        <taxon>Poales</taxon>
        <taxon>Poaceae</taxon>
        <taxon>PACMAD clade</taxon>
        <taxon>Panicoideae</taxon>
        <taxon>Panicodae</taxon>
        <taxon>Paniceae</taxon>
        <taxon>Panicinae</taxon>
        <taxon>Panicum</taxon>
        <taxon>Panicum sect. Panicum</taxon>
    </lineage>
</organism>
<evidence type="ECO:0000313" key="2">
    <source>
        <dbReference type="EMBL" id="PUZ42110.1"/>
    </source>
</evidence>
<gene>
    <name evidence="2" type="ORF">GQ55_9G558500</name>
</gene>
<sequence>MQVQRSLTGAPAAGRQDRVGTSYPDSLSVGSRTGGTAAGAPPSPDRAAASARWQCGTAAARWWSSASSARRPHHQSSNGGRGQSFLHLASGGAQTWPASPRQAPSPVHEPQRLDRSPADGCGERGQKQRWPVAGAARVRERTSDGAVAVAPHMERQ</sequence>
<evidence type="ECO:0000256" key="1">
    <source>
        <dbReference type="SAM" id="MobiDB-lite"/>
    </source>
</evidence>
<feature type="region of interest" description="Disordered" evidence="1">
    <location>
        <begin position="1"/>
        <end position="156"/>
    </location>
</feature>
<dbReference type="AlphaFoldDB" id="A0A2T7CFH9"/>
<reference evidence="2 3" key="1">
    <citation type="submission" date="2018-04" db="EMBL/GenBank/DDBJ databases">
        <title>WGS assembly of Panicum hallii var. hallii HAL2.</title>
        <authorList>
            <person name="Lovell J."/>
            <person name="Jenkins J."/>
            <person name="Lowry D."/>
            <person name="Mamidi S."/>
            <person name="Sreedasyam A."/>
            <person name="Weng X."/>
            <person name="Barry K."/>
            <person name="Bonette J."/>
            <person name="Campitelli B."/>
            <person name="Daum C."/>
            <person name="Gordon S."/>
            <person name="Gould B."/>
            <person name="Lipzen A."/>
            <person name="MacQueen A."/>
            <person name="Palacio-Mejia J."/>
            <person name="Plott C."/>
            <person name="Shakirov E."/>
            <person name="Shu S."/>
            <person name="Yoshinaga Y."/>
            <person name="Zane M."/>
            <person name="Rokhsar D."/>
            <person name="Grimwood J."/>
            <person name="Schmutz J."/>
            <person name="Juenger T."/>
        </authorList>
    </citation>
    <scope>NUCLEOTIDE SEQUENCE [LARGE SCALE GENOMIC DNA]</scope>
    <source>
        <strain evidence="3">cv. HAL2</strain>
    </source>
</reference>
<dbReference type="Gramene" id="PUZ42110">
    <property type="protein sequence ID" value="PUZ42110"/>
    <property type="gene ID" value="GQ55_9G558500"/>
</dbReference>
<dbReference type="Proteomes" id="UP000244336">
    <property type="component" value="Chromosome 9"/>
</dbReference>
<protein>
    <submittedName>
        <fullName evidence="2">Uncharacterized protein</fullName>
    </submittedName>
</protein>
<name>A0A2T7CFH9_9POAL</name>
<evidence type="ECO:0000313" key="3">
    <source>
        <dbReference type="Proteomes" id="UP000244336"/>
    </source>
</evidence>
<dbReference type="EMBL" id="CM009757">
    <property type="protein sequence ID" value="PUZ42110.1"/>
    <property type="molecule type" value="Genomic_DNA"/>
</dbReference>
<feature type="compositionally biased region" description="Low complexity" evidence="1">
    <location>
        <begin position="45"/>
        <end position="69"/>
    </location>
</feature>